<evidence type="ECO:0000313" key="2">
    <source>
        <dbReference type="EMBL" id="QZA78155.1"/>
    </source>
</evidence>
<feature type="signal peptide" evidence="1">
    <location>
        <begin position="1"/>
        <end position="21"/>
    </location>
</feature>
<evidence type="ECO:0000313" key="3">
    <source>
        <dbReference type="Proteomes" id="UP000825679"/>
    </source>
</evidence>
<feature type="chain" id="PRO_5046248629" description="DUF4142 domain-containing protein" evidence="1">
    <location>
        <begin position="22"/>
        <end position="153"/>
    </location>
</feature>
<sequence>MKTHHFIFLSLGFLTSSLVVANDEMLNRPVTLQSESILIDVLSVTLQHAIITSSAYQGSNPSLKRLAKQEISKRQQDLQRLHQLSKTQVPTLKSSTNLNNNDLNYQKSMLQNHARLIELAEFGSSLKLSNPIRRYLRSLSGDVTSELSILNNF</sequence>
<organism evidence="2 3">
    <name type="scientific">Deefgea tanakiae</name>
    <dbReference type="NCBI Taxonomy" id="2865840"/>
    <lineage>
        <taxon>Bacteria</taxon>
        <taxon>Pseudomonadati</taxon>
        <taxon>Pseudomonadota</taxon>
        <taxon>Betaproteobacteria</taxon>
        <taxon>Neisseriales</taxon>
        <taxon>Chitinibacteraceae</taxon>
        <taxon>Deefgea</taxon>
    </lineage>
</organism>
<dbReference type="EMBL" id="CP081150">
    <property type="protein sequence ID" value="QZA78155.1"/>
    <property type="molecule type" value="Genomic_DNA"/>
</dbReference>
<gene>
    <name evidence="2" type="ORF">K4H28_01615</name>
</gene>
<keyword evidence="1" id="KW-0732">Signal</keyword>
<protein>
    <recommendedName>
        <fullName evidence="4">DUF4142 domain-containing protein</fullName>
    </recommendedName>
</protein>
<evidence type="ECO:0000256" key="1">
    <source>
        <dbReference type="SAM" id="SignalP"/>
    </source>
</evidence>
<reference evidence="2 3" key="1">
    <citation type="submission" date="2021-08" db="EMBL/GenBank/DDBJ databases">
        <title>complete genome sequencing of Deefgea sp. D25.</title>
        <authorList>
            <person name="Bae J.-W."/>
            <person name="Gim D.-H."/>
        </authorList>
    </citation>
    <scope>NUCLEOTIDE SEQUENCE [LARGE SCALE GENOMIC DNA]</scope>
    <source>
        <strain evidence="2 3">D25</strain>
    </source>
</reference>
<dbReference type="RefSeq" id="WP_221006532.1">
    <property type="nucleotide sequence ID" value="NZ_CP081150.1"/>
</dbReference>
<proteinExistence type="predicted"/>
<accession>A0ABX8Z8P8</accession>
<evidence type="ECO:0008006" key="4">
    <source>
        <dbReference type="Google" id="ProtNLM"/>
    </source>
</evidence>
<name>A0ABX8Z8P8_9NEIS</name>
<dbReference type="Proteomes" id="UP000825679">
    <property type="component" value="Chromosome"/>
</dbReference>
<keyword evidence="3" id="KW-1185">Reference proteome</keyword>